<evidence type="ECO:0000313" key="2">
    <source>
        <dbReference type="Proteomes" id="UP001465668"/>
    </source>
</evidence>
<reference evidence="1 2" key="1">
    <citation type="submission" date="2024-02" db="EMBL/GenBank/DDBJ databases">
        <title>First draft genome assembly of two strains of Seiridium cardinale.</title>
        <authorList>
            <person name="Emiliani G."/>
            <person name="Scali E."/>
        </authorList>
    </citation>
    <scope>NUCLEOTIDE SEQUENCE [LARGE SCALE GENOMIC DNA]</scope>
    <source>
        <strain evidence="1 2">BM-138-000479</strain>
    </source>
</reference>
<gene>
    <name evidence="1" type="ORF">SCAR479_08478</name>
</gene>
<organism evidence="1 2">
    <name type="scientific">Seiridium cardinale</name>
    <dbReference type="NCBI Taxonomy" id="138064"/>
    <lineage>
        <taxon>Eukaryota</taxon>
        <taxon>Fungi</taxon>
        <taxon>Dikarya</taxon>
        <taxon>Ascomycota</taxon>
        <taxon>Pezizomycotina</taxon>
        <taxon>Sordariomycetes</taxon>
        <taxon>Xylariomycetidae</taxon>
        <taxon>Amphisphaeriales</taxon>
        <taxon>Sporocadaceae</taxon>
        <taxon>Seiridium</taxon>
    </lineage>
</organism>
<dbReference type="PANTHER" id="PTHR46865:SF2">
    <property type="entry name" value="MONOOXYGENASE"/>
    <property type="match status" value="1"/>
</dbReference>
<dbReference type="InterPro" id="IPR051704">
    <property type="entry name" value="FAD_aromatic-hydroxylase"/>
</dbReference>
<proteinExistence type="predicted"/>
<dbReference type="EMBL" id="JARVKM010000038">
    <property type="protein sequence ID" value="KAK9774923.1"/>
    <property type="molecule type" value="Genomic_DNA"/>
</dbReference>
<dbReference type="Gene3D" id="3.50.50.60">
    <property type="entry name" value="FAD/NAD(P)-binding domain"/>
    <property type="match status" value="1"/>
</dbReference>
<keyword evidence="2" id="KW-1185">Reference proteome</keyword>
<evidence type="ECO:0000313" key="1">
    <source>
        <dbReference type="EMBL" id="KAK9774923.1"/>
    </source>
</evidence>
<dbReference type="Proteomes" id="UP001465668">
    <property type="component" value="Unassembled WGS sequence"/>
</dbReference>
<sequence length="129" mass="14641">MSTRSRGVVLLGDAAHCASPMSGMGTTLAFLRSFHLAGCLSGHPNDLTAAFETCERRMRPEVDRAQKLYFGIIRLFNPERPLDLWILSTTISFLNWSGILSLLFMPRREPEDLVLIQDYGLRRLSRSRE</sequence>
<dbReference type="PANTHER" id="PTHR46865">
    <property type="entry name" value="OXIDOREDUCTASE-RELATED"/>
    <property type="match status" value="1"/>
</dbReference>
<name>A0ABR2XM75_9PEZI</name>
<protein>
    <submittedName>
        <fullName evidence="1">Oxidoreductase</fullName>
    </submittedName>
</protein>
<dbReference type="InterPro" id="IPR036188">
    <property type="entry name" value="FAD/NAD-bd_sf"/>
</dbReference>
<accession>A0ABR2XM75</accession>
<comment type="caution">
    <text evidence="1">The sequence shown here is derived from an EMBL/GenBank/DDBJ whole genome shotgun (WGS) entry which is preliminary data.</text>
</comment>
<dbReference type="SUPFAM" id="SSF51905">
    <property type="entry name" value="FAD/NAD(P)-binding domain"/>
    <property type="match status" value="1"/>
</dbReference>